<dbReference type="PANTHER" id="PTHR42832">
    <property type="entry name" value="AMINO ACID AMINOTRANSFERASE"/>
    <property type="match status" value="1"/>
</dbReference>
<evidence type="ECO:0000259" key="4">
    <source>
        <dbReference type="Pfam" id="PF00155"/>
    </source>
</evidence>
<reference evidence="5 6" key="1">
    <citation type="submission" date="2013-09" db="EMBL/GenBank/DDBJ databases">
        <title>Genome sequencing of Phaeobacter antarcticus sp. nov. SM1211.</title>
        <authorList>
            <person name="Zhang X.-Y."/>
            <person name="Liu C."/>
            <person name="Chen X.-L."/>
            <person name="Xie B.-B."/>
            <person name="Qin Q.-L."/>
            <person name="Rong J.-C."/>
            <person name="Zhang Y.-Z."/>
        </authorList>
    </citation>
    <scope>NUCLEOTIDE SEQUENCE [LARGE SCALE GENOMIC DNA]</scope>
    <source>
        <strain evidence="5 6">SM1211</strain>
    </source>
</reference>
<dbReference type="AlphaFoldDB" id="A0A2G8RIQ7"/>
<dbReference type="EMBL" id="AWWI01000040">
    <property type="protein sequence ID" value="PIL21392.1"/>
    <property type="molecule type" value="Genomic_DNA"/>
</dbReference>
<sequence>MFPERFSNLPAYAFPRLRSLLDAHAPGGPVAHMTIGEPKHAFPDWVSGIIAEHAHEFGKYPPNEGTPELRAAIAAWIEQRYGVTVNPDTDVMPVNGTREGLYNAAMALCPETKHGKQPVVLTPNPFYQVYMVAAISVGAEPVFVPATAETGHLPDYAGLPADVLERTALAYICSPANPQGAVADRAYWEALIALGEKYDFQILADECYCEIYRDTPPVGALQVARDMGADPERVVIFHSLSKRSNLPGLRSGFVAGGAESIARLRQLRAYSGAPLPLPLQRVAEKVWADEAHVIENRRLYQEKFAVADRMFGNVPGYLPPQGGFFLWLPVEDGEAAALKLWQETGVRVLPGAYLSRDTQDGNPGAGFIRVAMVAPLEDLKDGLGRLRDCLYGD</sequence>
<name>A0A2G8RIQ7_9RHOB</name>
<dbReference type="InterPro" id="IPR050881">
    <property type="entry name" value="LL-DAP_aminotransferase"/>
</dbReference>
<feature type="domain" description="Aminotransferase class I/classII large" evidence="4">
    <location>
        <begin position="34"/>
        <end position="377"/>
    </location>
</feature>
<dbReference type="InterPro" id="IPR015421">
    <property type="entry name" value="PyrdxlP-dep_Trfase_major"/>
</dbReference>
<evidence type="ECO:0000256" key="3">
    <source>
        <dbReference type="ARBA" id="ARBA00022679"/>
    </source>
</evidence>
<dbReference type="RefSeq" id="WP_099909779.1">
    <property type="nucleotide sequence ID" value="NZ_AWWI01000040.1"/>
</dbReference>
<accession>A0A2G8RIQ7</accession>
<dbReference type="PANTHER" id="PTHR42832:SF3">
    <property type="entry name" value="L-GLUTAMINE--4-(METHYLSULFANYL)-2-OXOBUTANOATE AMINOTRANSFERASE"/>
    <property type="match status" value="1"/>
</dbReference>
<keyword evidence="3 5" id="KW-0808">Transferase</keyword>
<keyword evidence="6" id="KW-1185">Reference proteome</keyword>
<gene>
    <name evidence="5" type="ORF">P775_04335</name>
</gene>
<evidence type="ECO:0000313" key="5">
    <source>
        <dbReference type="EMBL" id="PIL21392.1"/>
    </source>
</evidence>
<proteinExistence type="predicted"/>
<evidence type="ECO:0000256" key="2">
    <source>
        <dbReference type="ARBA" id="ARBA00022576"/>
    </source>
</evidence>
<evidence type="ECO:0000313" key="6">
    <source>
        <dbReference type="Proteomes" id="UP000231259"/>
    </source>
</evidence>
<dbReference type="Proteomes" id="UP000231259">
    <property type="component" value="Unassembled WGS sequence"/>
</dbReference>
<dbReference type="GO" id="GO:0008483">
    <property type="term" value="F:transaminase activity"/>
    <property type="evidence" value="ECO:0007669"/>
    <property type="project" value="UniProtKB-KW"/>
</dbReference>
<comment type="caution">
    <text evidence="5">The sequence shown here is derived from an EMBL/GenBank/DDBJ whole genome shotgun (WGS) entry which is preliminary data.</text>
</comment>
<protein>
    <submittedName>
        <fullName evidence="5">Aspartate aminotransferase</fullName>
    </submittedName>
</protein>
<dbReference type="OrthoDB" id="9813612at2"/>
<evidence type="ECO:0000256" key="1">
    <source>
        <dbReference type="ARBA" id="ARBA00001933"/>
    </source>
</evidence>
<comment type="cofactor">
    <cofactor evidence="1">
        <name>pyridoxal 5'-phosphate</name>
        <dbReference type="ChEBI" id="CHEBI:597326"/>
    </cofactor>
</comment>
<organism evidence="5 6">
    <name type="scientific">Puniceibacterium antarcticum</name>
    <dbReference type="NCBI Taxonomy" id="1206336"/>
    <lineage>
        <taxon>Bacteria</taxon>
        <taxon>Pseudomonadati</taxon>
        <taxon>Pseudomonadota</taxon>
        <taxon>Alphaproteobacteria</taxon>
        <taxon>Rhodobacterales</taxon>
        <taxon>Paracoccaceae</taxon>
        <taxon>Puniceibacterium</taxon>
    </lineage>
</organism>
<dbReference type="InterPro" id="IPR015424">
    <property type="entry name" value="PyrdxlP-dep_Trfase"/>
</dbReference>
<dbReference type="Gene3D" id="3.90.1150.10">
    <property type="entry name" value="Aspartate Aminotransferase, domain 1"/>
    <property type="match status" value="1"/>
</dbReference>
<dbReference type="GO" id="GO:0030170">
    <property type="term" value="F:pyridoxal phosphate binding"/>
    <property type="evidence" value="ECO:0007669"/>
    <property type="project" value="InterPro"/>
</dbReference>
<dbReference type="CDD" id="cd00609">
    <property type="entry name" value="AAT_like"/>
    <property type="match status" value="1"/>
</dbReference>
<keyword evidence="2 5" id="KW-0032">Aminotransferase</keyword>
<dbReference type="SUPFAM" id="SSF53383">
    <property type="entry name" value="PLP-dependent transferases"/>
    <property type="match status" value="1"/>
</dbReference>
<dbReference type="Pfam" id="PF00155">
    <property type="entry name" value="Aminotran_1_2"/>
    <property type="match status" value="1"/>
</dbReference>
<dbReference type="Gene3D" id="3.40.640.10">
    <property type="entry name" value="Type I PLP-dependent aspartate aminotransferase-like (Major domain)"/>
    <property type="match status" value="1"/>
</dbReference>
<dbReference type="InterPro" id="IPR004839">
    <property type="entry name" value="Aminotransferase_I/II_large"/>
</dbReference>
<dbReference type="InterPro" id="IPR015422">
    <property type="entry name" value="PyrdxlP-dep_Trfase_small"/>
</dbReference>